<dbReference type="PANTHER" id="PTHR41259:SF1">
    <property type="entry name" value="DOUBLE-STRAND BREAK REPAIR RAD50 ATPASE, PUTATIVE-RELATED"/>
    <property type="match status" value="1"/>
</dbReference>
<comment type="caution">
    <text evidence="4">The sequence shown here is derived from an EMBL/GenBank/DDBJ whole genome shotgun (WGS) entry which is preliminary data.</text>
</comment>
<protein>
    <submittedName>
        <fullName evidence="4">AAA family ATPase</fullName>
    </submittedName>
</protein>
<feature type="coiled-coil region" evidence="1">
    <location>
        <begin position="281"/>
        <end position="355"/>
    </location>
</feature>
<dbReference type="RefSeq" id="WP_208848415.1">
    <property type="nucleotide sequence ID" value="NZ_JAGGDJ010000010.1"/>
</dbReference>
<sequence length="461" mass="49891">MRLRELHVDGFGKLSGLACDVDAPVTIVYGPNEAGKSTMLGFVRAMLFGFANRGSLTERQEPVNGGRHGGRLTFEDGAGRTYVAERHASAPGKVQVREPETDVAGFAETLTQAQWERRYLGGVGERIFRELFAITLTELQAIGMLEGDELGRQLYHAGWSGGGAIAGAEKRLQGELDELFRPRGSNQRMNKLLKSLEEKEDELRRLEDGIDAFNAATADIAAAEVALAEAERGLGPLRERSELLARAAELRESWLARSALLREREKLADAPRFAADARSRWEALTAEMRRAGEEIREAEEQAAVLEGRLERLGFDAELLARKADIESLLLSAEQIAAARQSASELQAEAAEHGEAAKGLLRRISPAWTEAALHGFQAGVAEREAVRVHRAALQDAEKALGLADAEHRAASEREREAAAQLDEPRREAAGPVGSGPAEAGGAWSAEAGGEALAAIFRLQPQT</sequence>
<keyword evidence="1" id="KW-0175">Coiled coil</keyword>
<dbReference type="Pfam" id="PF13514">
    <property type="entry name" value="AAA_27"/>
    <property type="match status" value="1"/>
</dbReference>
<dbReference type="EMBL" id="JAGGDJ010000010">
    <property type="protein sequence ID" value="MBO7745586.1"/>
    <property type="molecule type" value="Genomic_DNA"/>
</dbReference>
<feature type="region of interest" description="Disordered" evidence="2">
    <location>
        <begin position="402"/>
        <end position="443"/>
    </location>
</feature>
<dbReference type="InterPro" id="IPR038734">
    <property type="entry name" value="YhaN_AAA"/>
</dbReference>
<dbReference type="SUPFAM" id="SSF52540">
    <property type="entry name" value="P-loop containing nucleoside triphosphate hydrolases"/>
    <property type="match status" value="1"/>
</dbReference>
<keyword evidence="5" id="KW-1185">Reference proteome</keyword>
<feature type="compositionally biased region" description="Basic and acidic residues" evidence="2">
    <location>
        <begin position="403"/>
        <end position="427"/>
    </location>
</feature>
<proteinExistence type="predicted"/>
<reference evidence="4 5" key="1">
    <citation type="submission" date="2021-03" db="EMBL/GenBank/DDBJ databases">
        <title>Paenibacillus artemisicola MWE-103 whole genome sequence.</title>
        <authorList>
            <person name="Ham Y.J."/>
        </authorList>
    </citation>
    <scope>NUCLEOTIDE SEQUENCE [LARGE SCALE GENOMIC DNA]</scope>
    <source>
        <strain evidence="4 5">MWE-103</strain>
    </source>
</reference>
<evidence type="ECO:0000313" key="4">
    <source>
        <dbReference type="EMBL" id="MBO7745586.1"/>
    </source>
</evidence>
<evidence type="ECO:0000313" key="5">
    <source>
        <dbReference type="Proteomes" id="UP000670947"/>
    </source>
</evidence>
<dbReference type="PANTHER" id="PTHR41259">
    <property type="entry name" value="DOUBLE-STRAND BREAK REPAIR RAD50 ATPASE, PUTATIVE-RELATED"/>
    <property type="match status" value="1"/>
</dbReference>
<name>A0ABS3WBS1_9BACL</name>
<dbReference type="InterPro" id="IPR027417">
    <property type="entry name" value="P-loop_NTPase"/>
</dbReference>
<dbReference type="Proteomes" id="UP000670947">
    <property type="component" value="Unassembled WGS sequence"/>
</dbReference>
<feature type="domain" description="YhaN AAA" evidence="3">
    <location>
        <begin position="1"/>
        <end position="205"/>
    </location>
</feature>
<accession>A0ABS3WBS1</accession>
<feature type="non-terminal residue" evidence="4">
    <location>
        <position position="461"/>
    </location>
</feature>
<feature type="coiled-coil region" evidence="1">
    <location>
        <begin position="186"/>
        <end position="216"/>
    </location>
</feature>
<organism evidence="4 5">
    <name type="scientific">Paenibacillus artemisiicola</name>
    <dbReference type="NCBI Taxonomy" id="1172618"/>
    <lineage>
        <taxon>Bacteria</taxon>
        <taxon>Bacillati</taxon>
        <taxon>Bacillota</taxon>
        <taxon>Bacilli</taxon>
        <taxon>Bacillales</taxon>
        <taxon>Paenibacillaceae</taxon>
        <taxon>Paenibacillus</taxon>
    </lineage>
</organism>
<feature type="compositionally biased region" description="Low complexity" evidence="2">
    <location>
        <begin position="433"/>
        <end position="443"/>
    </location>
</feature>
<dbReference type="Gene3D" id="3.40.50.300">
    <property type="entry name" value="P-loop containing nucleotide triphosphate hydrolases"/>
    <property type="match status" value="1"/>
</dbReference>
<evidence type="ECO:0000256" key="2">
    <source>
        <dbReference type="SAM" id="MobiDB-lite"/>
    </source>
</evidence>
<evidence type="ECO:0000259" key="3">
    <source>
        <dbReference type="Pfam" id="PF13514"/>
    </source>
</evidence>
<evidence type="ECO:0000256" key="1">
    <source>
        <dbReference type="SAM" id="Coils"/>
    </source>
</evidence>
<gene>
    <name evidence="4" type="ORF">I8J29_15355</name>
</gene>